<evidence type="ECO:0000313" key="3">
    <source>
        <dbReference type="Proteomes" id="UP001597478"/>
    </source>
</evidence>
<organism evidence="2 3">
    <name type="scientific">Prauserella oleivorans</name>
    <dbReference type="NCBI Taxonomy" id="1478153"/>
    <lineage>
        <taxon>Bacteria</taxon>
        <taxon>Bacillati</taxon>
        <taxon>Actinomycetota</taxon>
        <taxon>Actinomycetes</taxon>
        <taxon>Pseudonocardiales</taxon>
        <taxon>Pseudonocardiaceae</taxon>
        <taxon>Prauserella</taxon>
    </lineage>
</organism>
<dbReference type="InterPro" id="IPR021005">
    <property type="entry name" value="Znf_CGNR"/>
</dbReference>
<dbReference type="Proteomes" id="UP001597478">
    <property type="component" value="Unassembled WGS sequence"/>
</dbReference>
<protein>
    <submittedName>
        <fullName evidence="2">CGNR zinc finger domain-containing protein</fullName>
    </submittedName>
</protein>
<dbReference type="PANTHER" id="PTHR35525:SF3">
    <property type="entry name" value="BLL6575 PROTEIN"/>
    <property type="match status" value="1"/>
</dbReference>
<accession>A0ABW5WDG3</accession>
<feature type="domain" description="Zinc finger CGNR" evidence="1">
    <location>
        <begin position="68"/>
        <end position="111"/>
    </location>
</feature>
<dbReference type="RefSeq" id="WP_377388265.1">
    <property type="nucleotide sequence ID" value="NZ_JBHSAN010000010.1"/>
</dbReference>
<evidence type="ECO:0000313" key="2">
    <source>
        <dbReference type="EMBL" id="MFD2801529.1"/>
    </source>
</evidence>
<proteinExistence type="predicted"/>
<dbReference type="InterPro" id="IPR010852">
    <property type="entry name" value="ABATE"/>
</dbReference>
<reference evidence="3" key="1">
    <citation type="journal article" date="2019" name="Int. J. Syst. Evol. Microbiol.">
        <title>The Global Catalogue of Microorganisms (GCM) 10K type strain sequencing project: providing services to taxonomists for standard genome sequencing and annotation.</title>
        <authorList>
            <consortium name="The Broad Institute Genomics Platform"/>
            <consortium name="The Broad Institute Genome Sequencing Center for Infectious Disease"/>
            <person name="Wu L."/>
            <person name="Ma J."/>
        </authorList>
    </citation>
    <scope>NUCLEOTIDE SEQUENCE [LARGE SCALE GENOMIC DNA]</scope>
    <source>
        <strain evidence="3">IBRC-M 10906</strain>
    </source>
</reference>
<dbReference type="Gene3D" id="1.10.3300.10">
    <property type="entry name" value="Jann2411-like domain"/>
    <property type="match status" value="1"/>
</dbReference>
<keyword evidence="3" id="KW-1185">Reference proteome</keyword>
<sequence length="113" mass="12713">MRDHLARADLAATSAELTAVAARTGAGIRWSETGSPEFAEKDHTTADGFVISVLQILFFAEIKGEPERVKVCRSSQCRFVFYDRSPARNSTWCSMDICGARHKMRAYRSRRAR</sequence>
<gene>
    <name evidence="2" type="ORF">ACFS2C_19245</name>
</gene>
<comment type="caution">
    <text evidence="2">The sequence shown here is derived from an EMBL/GenBank/DDBJ whole genome shotgun (WGS) entry which is preliminary data.</text>
</comment>
<evidence type="ECO:0000259" key="1">
    <source>
        <dbReference type="Pfam" id="PF11706"/>
    </source>
</evidence>
<dbReference type="SUPFAM" id="SSF160904">
    <property type="entry name" value="Jann2411-like"/>
    <property type="match status" value="1"/>
</dbReference>
<dbReference type="Pfam" id="PF11706">
    <property type="entry name" value="zf-CGNR"/>
    <property type="match status" value="1"/>
</dbReference>
<dbReference type="PANTHER" id="PTHR35525">
    <property type="entry name" value="BLL6575 PROTEIN"/>
    <property type="match status" value="1"/>
</dbReference>
<dbReference type="EMBL" id="JBHUOF010000030">
    <property type="protein sequence ID" value="MFD2801529.1"/>
    <property type="molecule type" value="Genomic_DNA"/>
</dbReference>
<dbReference type="InterPro" id="IPR023286">
    <property type="entry name" value="ABATE_dom_sf"/>
</dbReference>
<name>A0ABW5WDG3_9PSEU</name>